<feature type="compositionally biased region" description="Low complexity" evidence="1">
    <location>
        <begin position="122"/>
        <end position="164"/>
    </location>
</feature>
<protein>
    <submittedName>
        <fullName evidence="3">Uncharacterized protein</fullName>
    </submittedName>
</protein>
<comment type="caution">
    <text evidence="3">The sequence shown here is derived from an EMBL/GenBank/DDBJ whole genome shotgun (WGS) entry which is preliminary data.</text>
</comment>
<dbReference type="GeneID" id="300571994"/>
<feature type="region of interest" description="Disordered" evidence="1">
    <location>
        <begin position="255"/>
        <end position="278"/>
    </location>
</feature>
<feature type="compositionally biased region" description="Polar residues" evidence="1">
    <location>
        <begin position="655"/>
        <end position="678"/>
    </location>
</feature>
<feature type="compositionally biased region" description="Polar residues" evidence="1">
    <location>
        <begin position="379"/>
        <end position="391"/>
    </location>
</feature>
<dbReference type="Proteomes" id="UP001642720">
    <property type="component" value="Unassembled WGS sequence"/>
</dbReference>
<feature type="compositionally biased region" description="Basic and acidic residues" evidence="1">
    <location>
        <begin position="603"/>
        <end position="620"/>
    </location>
</feature>
<sequence>MSSPPSGASPTSFDTQLPGSTAFLNASSPANGGPVISPRPSSTVISSVPALAHLTSSEDALDLAPKTTHGPPTQTPSTTRSGFSVEETVGSSSTTVAQDRSSTATDGPALPTATTDSNQADSSSPAQAPSSAEESSPQIVTLTTVSTSQTSTATPSNQTPSSATIPSQSSAAGTEIAQDISSAPAKPTSATPSQATAAAAQPTDDSTQEPQVFSAESVDPPAEPSALSSNPAASSAEAPFSAAATSSAIVTLPSASTGAKANSSAQERPPVTPTGAVNQGVSASVASSASFTSISATSSISILTSTPIPTSAPGSAALLAAPSTTISTPVPFTSVPLSDSILSGTSLDTATDATSTTTGFAGGIAAFPTALSTLPGDVSGSSPSAGSQPTGQPIEDPVGSRSKPSTGTIVGGTVGGIAAAAVILILLWLWKRRAANSRQASSKEGGFTEKGSSKSMAQRLGISPALNAFRQHLGEKLGSRNVNMDRGNSQFLEAAIAEPSNAALPPDPLCQHPVTPGNGPREFRRGQGISLEPGKLNPFSDANSLMSGTVPRRSSSSLLNPFSDDNMVLPPPVSASTRRSRGRSLGGLGNFQVSRSPPRPNSVHRESVRDLESTDQDRESFLERRDKFRSDPFDLELQTNQLFPPGTAISTRASSVYSGQMQQNSHDSYTSRYVSGSSLGDWGGSKEEPAASEGLVERVDSPTIA</sequence>
<gene>
    <name evidence="3" type="ORF">CCMA1212_000059</name>
</gene>
<keyword evidence="4" id="KW-1185">Reference proteome</keyword>
<feature type="compositionally biased region" description="Polar residues" evidence="1">
    <location>
        <begin position="112"/>
        <end position="121"/>
    </location>
</feature>
<dbReference type="RefSeq" id="XP_073563071.1">
    <property type="nucleotide sequence ID" value="XM_073697544.1"/>
</dbReference>
<feature type="compositionally biased region" description="Low complexity" evidence="1">
    <location>
        <begin position="81"/>
        <end position="96"/>
    </location>
</feature>
<accession>A0ABY2HHU6</accession>
<feature type="region of interest" description="Disordered" evidence="1">
    <location>
        <begin position="375"/>
        <end position="406"/>
    </location>
</feature>
<feature type="transmembrane region" description="Helical" evidence="2">
    <location>
        <begin position="409"/>
        <end position="430"/>
    </location>
</feature>
<reference evidence="3 4" key="1">
    <citation type="submission" date="2018-01" db="EMBL/GenBank/DDBJ databases">
        <title>Genome characterization of the sugarcane-associated fungus Trichoderma ghanense CCMA-1212 and their application in lignocelulose bioconversion.</title>
        <authorList>
            <person name="Steindorff A.S."/>
            <person name="Mendes T.D."/>
            <person name="Vilela E.S.D."/>
            <person name="Rodrigues D.S."/>
            <person name="Formighieri E.F."/>
            <person name="Melo I.S."/>
            <person name="Favaro L.C.L."/>
        </authorList>
    </citation>
    <scope>NUCLEOTIDE SEQUENCE [LARGE SCALE GENOMIC DNA]</scope>
    <source>
        <strain evidence="3 4">CCMA-1212</strain>
    </source>
</reference>
<feature type="region of interest" description="Disordered" evidence="1">
    <location>
        <begin position="56"/>
        <end position="240"/>
    </location>
</feature>
<evidence type="ECO:0000256" key="1">
    <source>
        <dbReference type="SAM" id="MobiDB-lite"/>
    </source>
</evidence>
<feature type="compositionally biased region" description="Polar residues" evidence="1">
    <location>
        <begin position="70"/>
        <end position="80"/>
    </location>
</feature>
<feature type="compositionally biased region" description="Basic and acidic residues" evidence="1">
    <location>
        <begin position="684"/>
        <end position="705"/>
    </location>
</feature>
<evidence type="ECO:0000256" key="2">
    <source>
        <dbReference type="SAM" id="Phobius"/>
    </source>
</evidence>
<feature type="region of interest" description="Disordered" evidence="1">
    <location>
        <begin position="655"/>
        <end position="705"/>
    </location>
</feature>
<keyword evidence="2" id="KW-1133">Transmembrane helix</keyword>
<feature type="compositionally biased region" description="Polar residues" evidence="1">
    <location>
        <begin position="255"/>
        <end position="266"/>
    </location>
</feature>
<dbReference type="EMBL" id="PPTA01000001">
    <property type="protein sequence ID" value="TFB06870.1"/>
    <property type="molecule type" value="Genomic_DNA"/>
</dbReference>
<feature type="compositionally biased region" description="Low complexity" evidence="1">
    <location>
        <begin position="181"/>
        <end position="203"/>
    </location>
</feature>
<feature type="compositionally biased region" description="Low complexity" evidence="1">
    <location>
        <begin position="224"/>
        <end position="240"/>
    </location>
</feature>
<proteinExistence type="predicted"/>
<evidence type="ECO:0000313" key="4">
    <source>
        <dbReference type="Proteomes" id="UP001642720"/>
    </source>
</evidence>
<evidence type="ECO:0000313" key="3">
    <source>
        <dbReference type="EMBL" id="TFB06870.1"/>
    </source>
</evidence>
<feature type="compositionally biased region" description="Polar residues" evidence="1">
    <location>
        <begin position="1"/>
        <end position="30"/>
    </location>
</feature>
<feature type="region of interest" description="Disordered" evidence="1">
    <location>
        <begin position="502"/>
        <end position="620"/>
    </location>
</feature>
<keyword evidence="2" id="KW-0472">Membrane</keyword>
<feature type="region of interest" description="Disordered" evidence="1">
    <location>
        <begin position="1"/>
        <end position="43"/>
    </location>
</feature>
<organism evidence="3 4">
    <name type="scientific">Trichoderma ghanense</name>
    <dbReference type="NCBI Taxonomy" id="65468"/>
    <lineage>
        <taxon>Eukaryota</taxon>
        <taxon>Fungi</taxon>
        <taxon>Dikarya</taxon>
        <taxon>Ascomycota</taxon>
        <taxon>Pezizomycotina</taxon>
        <taxon>Sordariomycetes</taxon>
        <taxon>Hypocreomycetidae</taxon>
        <taxon>Hypocreales</taxon>
        <taxon>Hypocreaceae</taxon>
        <taxon>Trichoderma</taxon>
    </lineage>
</organism>
<feature type="compositionally biased region" description="Polar residues" evidence="1">
    <location>
        <begin position="540"/>
        <end position="560"/>
    </location>
</feature>
<name>A0ABY2HHU6_9HYPO</name>
<keyword evidence="2" id="KW-0812">Transmembrane</keyword>